<dbReference type="Pfam" id="PF13855">
    <property type="entry name" value="LRR_8"/>
    <property type="match status" value="1"/>
</dbReference>
<dbReference type="PANTHER" id="PTHR24366">
    <property type="entry name" value="IG(IMMUNOGLOBULIN) AND LRR(LEUCINE RICH REPEAT) DOMAINS"/>
    <property type="match status" value="1"/>
</dbReference>
<keyword evidence="2" id="KW-0677">Repeat</keyword>
<dbReference type="AlphaFoldDB" id="A0A2G8L0X5"/>
<evidence type="ECO:0000256" key="2">
    <source>
        <dbReference type="ARBA" id="ARBA00022737"/>
    </source>
</evidence>
<evidence type="ECO:0008006" key="6">
    <source>
        <dbReference type="Google" id="ProtNLM"/>
    </source>
</evidence>
<evidence type="ECO:0000256" key="3">
    <source>
        <dbReference type="SAM" id="Phobius"/>
    </source>
</evidence>
<dbReference type="PROSITE" id="PS51450">
    <property type="entry name" value="LRR"/>
    <property type="match status" value="2"/>
</dbReference>
<comment type="caution">
    <text evidence="4">The sequence shown here is derived from an EMBL/GenBank/DDBJ whole genome shotgun (WGS) entry which is preliminary data.</text>
</comment>
<dbReference type="SMART" id="SM00369">
    <property type="entry name" value="LRR_TYP"/>
    <property type="match status" value="2"/>
</dbReference>
<organism evidence="4 5">
    <name type="scientific">Stichopus japonicus</name>
    <name type="common">Sea cucumber</name>
    <dbReference type="NCBI Taxonomy" id="307972"/>
    <lineage>
        <taxon>Eukaryota</taxon>
        <taxon>Metazoa</taxon>
        <taxon>Echinodermata</taxon>
        <taxon>Eleutherozoa</taxon>
        <taxon>Echinozoa</taxon>
        <taxon>Holothuroidea</taxon>
        <taxon>Aspidochirotacea</taxon>
        <taxon>Aspidochirotida</taxon>
        <taxon>Stichopodidae</taxon>
        <taxon>Apostichopus</taxon>
    </lineage>
</organism>
<dbReference type="SUPFAM" id="SSF52058">
    <property type="entry name" value="L domain-like"/>
    <property type="match status" value="1"/>
</dbReference>
<evidence type="ECO:0000256" key="1">
    <source>
        <dbReference type="ARBA" id="ARBA00022614"/>
    </source>
</evidence>
<protein>
    <recommendedName>
        <fullName evidence="6">LRRCT domain-containing protein</fullName>
    </recommendedName>
</protein>
<gene>
    <name evidence="4" type="ORF">BSL78_09225</name>
</gene>
<keyword evidence="3" id="KW-0812">Transmembrane</keyword>
<keyword evidence="3" id="KW-0472">Membrane</keyword>
<dbReference type="EMBL" id="MRZV01000270">
    <property type="protein sequence ID" value="PIK53907.1"/>
    <property type="molecule type" value="Genomic_DNA"/>
</dbReference>
<evidence type="ECO:0000313" key="5">
    <source>
        <dbReference type="Proteomes" id="UP000230750"/>
    </source>
</evidence>
<dbReference type="OrthoDB" id="676979at2759"/>
<keyword evidence="3" id="KW-1133">Transmembrane helix</keyword>
<dbReference type="InterPro" id="IPR001611">
    <property type="entry name" value="Leu-rich_rpt"/>
</dbReference>
<dbReference type="Gene3D" id="3.80.10.10">
    <property type="entry name" value="Ribonuclease Inhibitor"/>
    <property type="match status" value="1"/>
</dbReference>
<accession>A0A2G8L0X5</accession>
<evidence type="ECO:0000313" key="4">
    <source>
        <dbReference type="EMBL" id="PIK53907.1"/>
    </source>
</evidence>
<feature type="transmembrane region" description="Helical" evidence="3">
    <location>
        <begin position="161"/>
        <end position="186"/>
    </location>
</feature>
<sequence length="275" mass="31218">MGDAFDGFYSTHLKSLDLSFNKISYMQKDTFQSLRHLRFLQLHGNNLGNIEDGIFSPLLNNWVALLNNPWRCDDKICGLRTWLTKHPSFVRGPLFDTLSEDFHGNFLYLNLDDVKCETGSRSSYIGQPIEHLPDGVCLPVPSPSSELTTTPPDPNKDTYVLFLWSGLALGACIVFVVLMVACICIVGRRRRSKRRPNDDIPPPNYEDVAASGDLGRRVGSEDFHLARVKLPPEDLGHYDRKISPDGDPYLSPKYDDLRRTYRVDDDIDPNYIIVE</sequence>
<dbReference type="InterPro" id="IPR032675">
    <property type="entry name" value="LRR_dom_sf"/>
</dbReference>
<name>A0A2G8L0X5_STIJA</name>
<dbReference type="STRING" id="307972.A0A2G8L0X5"/>
<reference evidence="4 5" key="1">
    <citation type="journal article" date="2017" name="PLoS Biol.">
        <title>The sea cucumber genome provides insights into morphological evolution and visceral regeneration.</title>
        <authorList>
            <person name="Zhang X."/>
            <person name="Sun L."/>
            <person name="Yuan J."/>
            <person name="Sun Y."/>
            <person name="Gao Y."/>
            <person name="Zhang L."/>
            <person name="Li S."/>
            <person name="Dai H."/>
            <person name="Hamel J.F."/>
            <person name="Liu C."/>
            <person name="Yu Y."/>
            <person name="Liu S."/>
            <person name="Lin W."/>
            <person name="Guo K."/>
            <person name="Jin S."/>
            <person name="Xu P."/>
            <person name="Storey K.B."/>
            <person name="Huan P."/>
            <person name="Zhang T."/>
            <person name="Zhou Y."/>
            <person name="Zhang J."/>
            <person name="Lin C."/>
            <person name="Li X."/>
            <person name="Xing L."/>
            <person name="Huo D."/>
            <person name="Sun M."/>
            <person name="Wang L."/>
            <person name="Mercier A."/>
            <person name="Li F."/>
            <person name="Yang H."/>
            <person name="Xiang J."/>
        </authorList>
    </citation>
    <scope>NUCLEOTIDE SEQUENCE [LARGE SCALE GENOMIC DNA]</scope>
    <source>
        <strain evidence="4">Shaxun</strain>
        <tissue evidence="4">Muscle</tissue>
    </source>
</reference>
<dbReference type="Proteomes" id="UP000230750">
    <property type="component" value="Unassembled WGS sequence"/>
</dbReference>
<dbReference type="InterPro" id="IPR003591">
    <property type="entry name" value="Leu-rich_rpt_typical-subtyp"/>
</dbReference>
<keyword evidence="5" id="KW-1185">Reference proteome</keyword>
<proteinExistence type="predicted"/>
<dbReference type="PANTHER" id="PTHR24366:SF96">
    <property type="entry name" value="LEUCINE RICH REPEAT CONTAINING 53"/>
    <property type="match status" value="1"/>
</dbReference>
<keyword evidence="1" id="KW-0433">Leucine-rich repeat</keyword>